<dbReference type="InterPro" id="IPR018338">
    <property type="entry name" value="Carbonic_anhydrase_a-class_CS"/>
</dbReference>
<dbReference type="InterPro" id="IPR041891">
    <property type="entry name" value="Alpha_CA_prokaryot-like"/>
</dbReference>
<dbReference type="PANTHER" id="PTHR18952:SF208">
    <property type="entry name" value="CARBONIC ANHYDRASE XA-RELATED"/>
    <property type="match status" value="1"/>
</dbReference>
<feature type="domain" description="Alpha-carbonic anhydrase" evidence="7">
    <location>
        <begin position="6"/>
        <end position="254"/>
    </location>
</feature>
<dbReference type="PROSITE" id="PS51144">
    <property type="entry name" value="ALPHA_CA_2"/>
    <property type="match status" value="1"/>
</dbReference>
<comment type="cofactor">
    <cofactor evidence="1 6">
        <name>Zn(2+)</name>
        <dbReference type="ChEBI" id="CHEBI:29105"/>
    </cofactor>
</comment>
<evidence type="ECO:0000256" key="5">
    <source>
        <dbReference type="ARBA" id="ARBA00023239"/>
    </source>
</evidence>
<dbReference type="EC" id="4.2.1.1" evidence="2 6"/>
<evidence type="ECO:0000256" key="3">
    <source>
        <dbReference type="ARBA" id="ARBA00022723"/>
    </source>
</evidence>
<evidence type="ECO:0000256" key="1">
    <source>
        <dbReference type="ARBA" id="ARBA00001947"/>
    </source>
</evidence>
<dbReference type="GO" id="GO:0008270">
    <property type="term" value="F:zinc ion binding"/>
    <property type="evidence" value="ECO:0007669"/>
    <property type="project" value="UniProtKB-UniRule"/>
</dbReference>
<protein>
    <recommendedName>
        <fullName evidence="2 6">Carbonic anhydrase</fullName>
        <ecNumber evidence="2 6">4.2.1.1</ecNumber>
    </recommendedName>
</protein>
<dbReference type="GeneID" id="17277840"/>
<sequence length="254" mass="28642">MSPNKHSWRYARPGPNHVADEWVQRETWGASFPTCINGIEQSPINIVTGEAIPMKSLPEISTDIDAAPHYVSNTGSGFQLFETTPTESMIANGTFIDTIEGSSKGESWVGGQKFLFYQMHWHTPSENTIDGRSFPLEAHFVHQLDDPMLVGTLHRLAVISLLYEPGPCNAFLDQFWEEFPMVPGFRQHFADGVNDFERLADEVINIDEGEGYFYWHGSLTTPPCTEGVGWYMLKHRETVSDRQIDALRYALAVS</sequence>
<dbReference type="InterPro" id="IPR036398">
    <property type="entry name" value="CA_dom_sf"/>
</dbReference>
<evidence type="ECO:0000256" key="6">
    <source>
        <dbReference type="RuleBase" id="RU367011"/>
    </source>
</evidence>
<dbReference type="HOGENOM" id="CLU_039326_0_2_1"/>
<keyword evidence="4 6" id="KW-0862">Zinc</keyword>
<dbReference type="GO" id="GO:0006730">
    <property type="term" value="P:one-carbon metabolic process"/>
    <property type="evidence" value="ECO:0007669"/>
    <property type="project" value="TreeGrafter"/>
</dbReference>
<name>A0A0D3K9Y3_EMIH1</name>
<dbReference type="InterPro" id="IPR023561">
    <property type="entry name" value="Carbonic_anhydrase_a-class"/>
</dbReference>
<comment type="catalytic activity">
    <reaction evidence="6">
        <text>hydrogencarbonate + H(+) = CO2 + H2O</text>
        <dbReference type="Rhea" id="RHEA:10748"/>
        <dbReference type="ChEBI" id="CHEBI:15377"/>
        <dbReference type="ChEBI" id="CHEBI:15378"/>
        <dbReference type="ChEBI" id="CHEBI:16526"/>
        <dbReference type="ChEBI" id="CHEBI:17544"/>
        <dbReference type="EC" id="4.2.1.1"/>
    </reaction>
</comment>
<dbReference type="Pfam" id="PF00194">
    <property type="entry name" value="Carb_anhydrase"/>
    <property type="match status" value="1"/>
</dbReference>
<dbReference type="RefSeq" id="XP_005784997.1">
    <property type="nucleotide sequence ID" value="XM_005784940.1"/>
</dbReference>
<dbReference type="Proteomes" id="UP000013827">
    <property type="component" value="Unassembled WGS sequence"/>
</dbReference>
<evidence type="ECO:0000313" key="9">
    <source>
        <dbReference type="Proteomes" id="UP000013827"/>
    </source>
</evidence>
<evidence type="ECO:0000256" key="4">
    <source>
        <dbReference type="ARBA" id="ARBA00022833"/>
    </source>
</evidence>
<evidence type="ECO:0000313" key="8">
    <source>
        <dbReference type="EnsemblProtists" id="EOD32568"/>
    </source>
</evidence>
<proteinExistence type="inferred from homology"/>
<organism evidence="8 9">
    <name type="scientific">Emiliania huxleyi (strain CCMP1516)</name>
    <dbReference type="NCBI Taxonomy" id="280463"/>
    <lineage>
        <taxon>Eukaryota</taxon>
        <taxon>Haptista</taxon>
        <taxon>Haptophyta</taxon>
        <taxon>Prymnesiophyceae</taxon>
        <taxon>Isochrysidales</taxon>
        <taxon>Noelaerhabdaceae</taxon>
        <taxon>Emiliania</taxon>
    </lineage>
</organism>
<dbReference type="SUPFAM" id="SSF51069">
    <property type="entry name" value="Carbonic anhydrase"/>
    <property type="match status" value="1"/>
</dbReference>
<dbReference type="STRING" id="2903.R1DAV9"/>
<dbReference type="AlphaFoldDB" id="A0A0D3K9Y3"/>
<keyword evidence="9" id="KW-1185">Reference proteome</keyword>
<reference evidence="8" key="2">
    <citation type="submission" date="2024-10" db="UniProtKB">
        <authorList>
            <consortium name="EnsemblProtists"/>
        </authorList>
    </citation>
    <scope>IDENTIFICATION</scope>
</reference>
<dbReference type="PaxDb" id="2903-EOD32568"/>
<keyword evidence="5 6" id="KW-0456">Lyase</keyword>
<comment type="similarity">
    <text evidence="6">Belongs to the alpha-carbonic anhydrase family.</text>
</comment>
<dbReference type="SMART" id="SM01057">
    <property type="entry name" value="Carb_anhydrase"/>
    <property type="match status" value="1"/>
</dbReference>
<accession>A0A0D3K9Y3</accession>
<dbReference type="Gene3D" id="3.10.200.10">
    <property type="entry name" value="Alpha carbonic anhydrase"/>
    <property type="match status" value="1"/>
</dbReference>
<dbReference type="PANTHER" id="PTHR18952">
    <property type="entry name" value="CARBONIC ANHYDRASE"/>
    <property type="match status" value="1"/>
</dbReference>
<dbReference type="KEGG" id="ehx:EMIHUDRAFT_456048"/>
<dbReference type="InterPro" id="IPR001148">
    <property type="entry name" value="CA_dom"/>
</dbReference>
<evidence type="ECO:0000259" key="7">
    <source>
        <dbReference type="PROSITE" id="PS51144"/>
    </source>
</evidence>
<dbReference type="eggNOG" id="KOG0382">
    <property type="taxonomic scope" value="Eukaryota"/>
</dbReference>
<dbReference type="GO" id="GO:0004089">
    <property type="term" value="F:carbonate dehydratase activity"/>
    <property type="evidence" value="ECO:0007669"/>
    <property type="project" value="UniProtKB-UniRule"/>
</dbReference>
<dbReference type="EnsemblProtists" id="EOD32568">
    <property type="protein sequence ID" value="EOD32568"/>
    <property type="gene ID" value="EMIHUDRAFT_456048"/>
</dbReference>
<dbReference type="OMA" id="VWRHRIN"/>
<dbReference type="CDD" id="cd03124">
    <property type="entry name" value="alpha_CA_prokaryotic_like"/>
    <property type="match status" value="1"/>
</dbReference>
<reference evidence="9" key="1">
    <citation type="journal article" date="2013" name="Nature">
        <title>Pan genome of the phytoplankton Emiliania underpins its global distribution.</title>
        <authorList>
            <person name="Read B.A."/>
            <person name="Kegel J."/>
            <person name="Klute M.J."/>
            <person name="Kuo A."/>
            <person name="Lefebvre S.C."/>
            <person name="Maumus F."/>
            <person name="Mayer C."/>
            <person name="Miller J."/>
            <person name="Monier A."/>
            <person name="Salamov A."/>
            <person name="Young J."/>
            <person name="Aguilar M."/>
            <person name="Claverie J.M."/>
            <person name="Frickenhaus S."/>
            <person name="Gonzalez K."/>
            <person name="Herman E.K."/>
            <person name="Lin Y.C."/>
            <person name="Napier J."/>
            <person name="Ogata H."/>
            <person name="Sarno A.F."/>
            <person name="Shmutz J."/>
            <person name="Schroeder D."/>
            <person name="de Vargas C."/>
            <person name="Verret F."/>
            <person name="von Dassow P."/>
            <person name="Valentin K."/>
            <person name="Van de Peer Y."/>
            <person name="Wheeler G."/>
            <person name="Dacks J.B."/>
            <person name="Delwiche C.F."/>
            <person name="Dyhrman S.T."/>
            <person name="Glockner G."/>
            <person name="John U."/>
            <person name="Richards T."/>
            <person name="Worden A.Z."/>
            <person name="Zhang X."/>
            <person name="Grigoriev I.V."/>
            <person name="Allen A.E."/>
            <person name="Bidle K."/>
            <person name="Borodovsky M."/>
            <person name="Bowler C."/>
            <person name="Brownlee C."/>
            <person name="Cock J.M."/>
            <person name="Elias M."/>
            <person name="Gladyshev V.N."/>
            <person name="Groth M."/>
            <person name="Guda C."/>
            <person name="Hadaegh A."/>
            <person name="Iglesias-Rodriguez M.D."/>
            <person name="Jenkins J."/>
            <person name="Jones B.M."/>
            <person name="Lawson T."/>
            <person name="Leese F."/>
            <person name="Lindquist E."/>
            <person name="Lobanov A."/>
            <person name="Lomsadze A."/>
            <person name="Malik S.B."/>
            <person name="Marsh M.E."/>
            <person name="Mackinder L."/>
            <person name="Mock T."/>
            <person name="Mueller-Roeber B."/>
            <person name="Pagarete A."/>
            <person name="Parker M."/>
            <person name="Probert I."/>
            <person name="Quesneville H."/>
            <person name="Raines C."/>
            <person name="Rensing S.A."/>
            <person name="Riano-Pachon D.M."/>
            <person name="Richier S."/>
            <person name="Rokitta S."/>
            <person name="Shiraiwa Y."/>
            <person name="Soanes D.M."/>
            <person name="van der Giezen M."/>
            <person name="Wahlund T.M."/>
            <person name="Williams B."/>
            <person name="Wilson W."/>
            <person name="Wolfe G."/>
            <person name="Wurch L.L."/>
        </authorList>
    </citation>
    <scope>NUCLEOTIDE SEQUENCE</scope>
</reference>
<evidence type="ECO:0000256" key="2">
    <source>
        <dbReference type="ARBA" id="ARBA00012925"/>
    </source>
</evidence>
<keyword evidence="3 6" id="KW-0479">Metal-binding</keyword>
<dbReference type="PROSITE" id="PS00162">
    <property type="entry name" value="ALPHA_CA_1"/>
    <property type="match status" value="1"/>
</dbReference>
<comment type="function">
    <text evidence="6">Reversible hydration of carbon dioxide.</text>
</comment>